<dbReference type="EMBL" id="CAUYUJ010004059">
    <property type="protein sequence ID" value="CAK0807981.1"/>
    <property type="molecule type" value="Genomic_DNA"/>
</dbReference>
<feature type="region of interest" description="Disordered" evidence="5">
    <location>
        <begin position="2941"/>
        <end position="2964"/>
    </location>
</feature>
<feature type="region of interest" description="Disordered" evidence="5">
    <location>
        <begin position="50"/>
        <end position="76"/>
    </location>
</feature>
<protein>
    <recommendedName>
        <fullName evidence="8">DNA (cytosine-5-)-methyltransferase</fullName>
    </recommendedName>
</protein>
<evidence type="ECO:0000256" key="2">
    <source>
        <dbReference type="ARBA" id="ARBA00022679"/>
    </source>
</evidence>
<feature type="coiled-coil region" evidence="4">
    <location>
        <begin position="2266"/>
        <end position="2293"/>
    </location>
</feature>
<feature type="compositionally biased region" description="Basic and acidic residues" evidence="5">
    <location>
        <begin position="2798"/>
        <end position="2807"/>
    </location>
</feature>
<evidence type="ECO:0000256" key="1">
    <source>
        <dbReference type="ARBA" id="ARBA00022603"/>
    </source>
</evidence>
<organism evidence="6 7">
    <name type="scientific">Prorocentrum cordatum</name>
    <dbReference type="NCBI Taxonomy" id="2364126"/>
    <lineage>
        <taxon>Eukaryota</taxon>
        <taxon>Sar</taxon>
        <taxon>Alveolata</taxon>
        <taxon>Dinophyceae</taxon>
        <taxon>Prorocentrales</taxon>
        <taxon>Prorocentraceae</taxon>
        <taxon>Prorocentrum</taxon>
    </lineage>
</organism>
<dbReference type="Gene3D" id="3.40.50.150">
    <property type="entry name" value="Vaccinia Virus protein VP39"/>
    <property type="match status" value="1"/>
</dbReference>
<dbReference type="Pfam" id="PF00145">
    <property type="entry name" value="DNA_methylase"/>
    <property type="match status" value="1"/>
</dbReference>
<dbReference type="PANTHER" id="PTHR21631:SF3">
    <property type="entry name" value="BIFUNCTIONAL GLYOXYLATE CYCLE PROTEIN"/>
    <property type="match status" value="1"/>
</dbReference>
<keyword evidence="1" id="KW-0489">Methyltransferase</keyword>
<dbReference type="InterPro" id="IPR001525">
    <property type="entry name" value="C5_MeTfrase"/>
</dbReference>
<dbReference type="SUPFAM" id="SSF51621">
    <property type="entry name" value="Phosphoenolpyruvate/pyruvate domain"/>
    <property type="match status" value="1"/>
</dbReference>
<dbReference type="InterPro" id="IPR006254">
    <property type="entry name" value="Isocitrate_lyase"/>
</dbReference>
<dbReference type="InterPro" id="IPR015813">
    <property type="entry name" value="Pyrv/PenolPyrv_kinase-like_dom"/>
</dbReference>
<dbReference type="PANTHER" id="PTHR21631">
    <property type="entry name" value="ISOCITRATE LYASE/MALATE SYNTHASE"/>
    <property type="match status" value="1"/>
</dbReference>
<evidence type="ECO:0000256" key="5">
    <source>
        <dbReference type="SAM" id="MobiDB-lite"/>
    </source>
</evidence>
<feature type="region of interest" description="Disordered" evidence="5">
    <location>
        <begin position="2798"/>
        <end position="2821"/>
    </location>
</feature>
<keyword evidence="4" id="KW-0175">Coiled coil</keyword>
<evidence type="ECO:0008006" key="8">
    <source>
        <dbReference type="Google" id="ProtNLM"/>
    </source>
</evidence>
<evidence type="ECO:0000313" key="7">
    <source>
        <dbReference type="Proteomes" id="UP001189429"/>
    </source>
</evidence>
<accession>A0ABN9QR41</accession>
<reference evidence="6" key="1">
    <citation type="submission" date="2023-10" db="EMBL/GenBank/DDBJ databases">
        <authorList>
            <person name="Chen Y."/>
            <person name="Shah S."/>
            <person name="Dougan E. K."/>
            <person name="Thang M."/>
            <person name="Chan C."/>
        </authorList>
    </citation>
    <scope>NUCLEOTIDE SEQUENCE [LARGE SCALE GENOMIC DNA]</scope>
</reference>
<evidence type="ECO:0000313" key="6">
    <source>
        <dbReference type="EMBL" id="CAK0807981.1"/>
    </source>
</evidence>
<dbReference type="InterPro" id="IPR040442">
    <property type="entry name" value="Pyrv_kinase-like_dom_sf"/>
</dbReference>
<keyword evidence="3" id="KW-0456">Lyase</keyword>
<dbReference type="SUPFAM" id="SSF53335">
    <property type="entry name" value="S-adenosyl-L-methionine-dependent methyltransferases"/>
    <property type="match status" value="1"/>
</dbReference>
<feature type="coiled-coil region" evidence="4">
    <location>
        <begin position="2680"/>
        <end position="2714"/>
    </location>
</feature>
<name>A0ABN9QR41_9DINO</name>
<gene>
    <name evidence="6" type="ORF">PCOR1329_LOCUS13701</name>
</gene>
<dbReference type="Gene3D" id="3.90.120.10">
    <property type="entry name" value="DNA Methylase, subunit A, domain 2"/>
    <property type="match status" value="1"/>
</dbReference>
<dbReference type="Gene3D" id="3.20.20.60">
    <property type="entry name" value="Phosphoenolpyruvate-binding domains"/>
    <property type="match status" value="1"/>
</dbReference>
<feature type="compositionally biased region" description="Basic and acidic residues" evidence="5">
    <location>
        <begin position="2945"/>
        <end position="2954"/>
    </location>
</feature>
<comment type="caution">
    <text evidence="6">The sequence shown here is derived from an EMBL/GenBank/DDBJ whole genome shotgun (WGS) entry which is preliminary data.</text>
</comment>
<evidence type="ECO:0000256" key="4">
    <source>
        <dbReference type="SAM" id="Coils"/>
    </source>
</evidence>
<dbReference type="Proteomes" id="UP001189429">
    <property type="component" value="Unassembled WGS sequence"/>
</dbReference>
<sequence>MTYPDAVAKVLKAKPFCPFPAPASSRRQGTDPSKWLKDSLKIRRAMASELVRQPRGQPPGHEARQRPPLPLRGGGAHGFAQPRPSLVLVALGLCRVCLWHRMAARRPDPPALLNFSLLGRGGPSRLQDQLGAHSGRMSLTQMKAAAASMGAGDIFFDWDCARSVEGYFRMPWQAVLIKSTSPTATQTKRRQEQPRTLWNKKVEDKMAVDMQHGIERRSRMKRGREVPPTLRAVASLNQNPKYSQGDRGDSRVQDWWLKISSRGMTRVHLSGSYVTWFCDWISSPIGMPIDLEADHFQGQPTMTNFLANGALDGEIGNSQWSRGALKDIVANHESVVLFLVPDDLIANLINRGGHFFVAPASYAERHHLEIIEGVLGTATPEVSDAGLSDADDGVARPRDYKPARAGAALTVHVARLCLEMDCWRSNLKRILELAARIVNPGFNVDELTLPAPSSIRNAIIKLDMLVMLRRRVVHMQPNVQHVRFLCPDSSPQGSYDFFNCIEETLTRPLPWYVNTATDPFKSGVAHMMFLEAGKGGIEAYRKSVKGFTSDQGEVEESIKALRENRLHLLDVTKQALLPSALVITGSWHIIFNALQNSIESVPEWPVFLERLRSVTRLLGDKSLKDLLISKCMATADRADRRLVHTFGGSHVDWRWEHLEDLLCQLVHIMPVLKQSFSKEVFSTDTDITRNVPAFLDDPFSYPFVACLSVFTKQVGMEGSWFDGCYCREQQLTSEKNPLKRARAIRDQTGQNTCCWKGKRLPSMAMGRAKEMATRVTGATNALYKKALLEAPPEVASRVAAVEANVKERWRAEILTKFDYYEHLPHVVGAAWAPFCGYPASDCKRRIADAFAEFQGVTDRNKIDPVSEEIFGEMSAASLQLLQWSREDGKDLREFHEAYSMVHDFCMTSCSERWVERAHVSTKLATRTKTRCAFPAFTSARQRKPEINDVLDNHLEWVIQMFPKESICSDLLEHMMSATATKALTLAQRHAKVYGYDPCTHFRPQGKREQANVLAVLDLQSKRQAKPVVPVTVSMQLVVEFFKSSMAAGDTFTVAEDLFKMVSGEVAEVVPAPAPPVAFVDRIAQGLAEEKDPPVFAGSFVFFEVVCSRPEARWQNKSLRIASRRTTIDVRAWRGVPPVLEGTTVNMSDSVSVTIDIAQWGDSDVFRRVLGSLCKWTVKPGVLECRIQAQSLLELAAPVVVPPLEGAEAGAIVAAPGPPAHAAGVLAVYQAWQPVDANACKCVEALVQHQAFVEGDQWVQRAELDGVPDQSFRTLARLGVICEQTDSLGQEIVALDLAHVQVSGQIVLDNPKKFLYGANGRGHITAWSKLLLIKRAASWGRARGLQGPLGGLKEILHGAQQYYYKALLSSDDLSDLCKLDHAALLKLKKTDLPDPVPEPEAMADGAAAPPPLLDGIAAEAEGAGEEEGPGGVPPDAPIPHIVVPVVGHEQPVQCKVDGYKNVTVYFDSFTHASGRQRGMAPNFDLLGDKANAKIGWYIYQLSRLCRRMLGGIRISEPFHGLGGNRSFMAECKIKYSPVNVWESDKRFSAHYSSIGLEARVGEMGDVLKLKDLSILEDSEGLVCGPPCIPWAGTGLREGILNPAAACYDQATLWIVELASRGKLLFYAIENSPNILNAEDGGRREAYAYRALAFLQAHLPYFVHDIDTVHLHPTLPHKRSRLWIRGIRKDCTRDGRVPAPLTDDFLPKISLEDVLRTDLPNVCEETYGTPKQRTNLKQFVKTIKQDVEIGVGGKIAVVEIDRRLGKNAFAAKVECDMVPALRTSVNFFVISADDLHLPAKDRKWFRLLHPTERLRLQGHADDADAMLSASGILFSQKATGNAYPVAMVAKAVLPLMHEICVSGVQLGEHARSPMELYSMAYPPLEESTGAAPSGSGGADSAGGIGSVAGQLMCQKCDDPTTMTTSQPAGSRNPLLRNCTECNATIQWKKRMFAVLKPAKDGKEHCKEKVKQAKQFKDLLDKMTKDAEKAWFKEEKAKRQLEGKNAKRTFSDTKGYVNRESAQDNIEDDLVHWEPFEQFAIRVIALGRCKNEKEAVPLWKEACKAPGARVAKEKGALCLAHWKGVETRGRDRETCATGYKSSQAIENRDDLETTKVHMAEQSDRFSKIRRMNDMQFGVLESSIEPGPLAEAEIDVVMSGRLMPETSAGSQLVSRELAKKQQAEELMERDFQLQCEQAAETQVQQQQRQQAAPKQKVKAVEQLNLKSHTSKLQAALEDACRKMSEGTDTVENWALTVQNSDDTKHLNDFKKDSTEKVKEARDAITAMRKKVDEMTAEWVKFGGEDHTADEYFNQIAVYTNESKTFFSKADEKTTAKDAVDALRAFKVECEKAIKKAAAERAKQLAKASKATGAPGATSVAPSQPQLAKVFKDAFDQGKFANGINVNWAVSDVYKGELRACMVPGDRCKAIADAIRKLDYYASQKGWVEQAMKKSAQEYTSAVVVKMGIVKKIEAQLCHFGDKQLFGNSLLDGDESVQGFFRPQFYRGKENGFFVAHSTDYDLVDARMLLEGEEVIAGIRANALAGVTAKEKSEQLCALSLESIVKLITEKGFAFHMKPNMMCVIPNGFAVIYLNCSTTEVLHGLRWQMHGGKKNVEATLSTLEPMVQSSPELATTDVGKMVKALREAYANGKFDAWGAGSALQAQLEKKLLSEYEQLERWRSATMDLENHIASMAKQLQEADEEVTKALAEIQTTSGRQPEAPPRPAQVSIREVVEGRVDLKDVFTMDDFLGISDVVASRELDEQDIKELERRKAEASDSIQTHLANIFKGALEQASKAKEAHREHVTRLEGKKRKGFSPWSSQRPAHKQSYESYSIYTSLLAMSGGEGMRPATANKFGIVSCNANSWKTAKQLLAHLSTLGDIVCIQEHRLIQKFQDVSERLQKQGWEVFGSKGLRLPSKKVSGGAMILVKGHLEAWSPNPELAPGHEGTRDSEHVHGGVRAARARRRGRIKGSTDFCIQRAIAFAPYADCIWMETGKPILAQAQQFAHEAARSSAARLPRLPRLPPLAGSRLMP</sequence>
<proteinExistence type="predicted"/>
<evidence type="ECO:0000256" key="3">
    <source>
        <dbReference type="ARBA" id="ARBA00023239"/>
    </source>
</evidence>
<dbReference type="Pfam" id="PF00463">
    <property type="entry name" value="ICL"/>
    <property type="match status" value="1"/>
</dbReference>
<dbReference type="InterPro" id="IPR029063">
    <property type="entry name" value="SAM-dependent_MTases_sf"/>
</dbReference>
<keyword evidence="2" id="KW-0808">Transferase</keyword>
<keyword evidence="7" id="KW-1185">Reference proteome</keyword>